<dbReference type="Pfam" id="PF00636">
    <property type="entry name" value="Ribonuclease_3"/>
    <property type="match status" value="1"/>
</dbReference>
<organism evidence="4 5">
    <name type="scientific">Solanum commersonii</name>
    <name type="common">Commerson's wild potato</name>
    <name type="synonym">Commerson's nightshade</name>
    <dbReference type="NCBI Taxonomy" id="4109"/>
    <lineage>
        <taxon>Eukaryota</taxon>
        <taxon>Viridiplantae</taxon>
        <taxon>Streptophyta</taxon>
        <taxon>Embryophyta</taxon>
        <taxon>Tracheophyta</taxon>
        <taxon>Spermatophyta</taxon>
        <taxon>Magnoliopsida</taxon>
        <taxon>eudicotyledons</taxon>
        <taxon>Gunneridae</taxon>
        <taxon>Pentapetalae</taxon>
        <taxon>asterids</taxon>
        <taxon>lamiids</taxon>
        <taxon>Solanales</taxon>
        <taxon>Solanaceae</taxon>
        <taxon>Solanoideae</taxon>
        <taxon>Solaneae</taxon>
        <taxon>Solanum</taxon>
    </lineage>
</organism>
<keyword evidence="1" id="KW-0378">Hydrolase</keyword>
<keyword evidence="5" id="KW-1185">Reference proteome</keyword>
<dbReference type="GO" id="GO:0003723">
    <property type="term" value="F:RNA binding"/>
    <property type="evidence" value="ECO:0007669"/>
    <property type="project" value="UniProtKB-KW"/>
</dbReference>
<comment type="caution">
    <text evidence="4">The sequence shown here is derived from an EMBL/GenBank/DDBJ whole genome shotgun (WGS) entry which is preliminary data.</text>
</comment>
<evidence type="ECO:0000259" key="3">
    <source>
        <dbReference type="PROSITE" id="PS50142"/>
    </source>
</evidence>
<sequence length="199" mass="22522">MLITLKHFFDYPDLSPGMLTKLRAANVDTEKLARVAIKYNLHNYLRHKMPLLKGQVEEFKKAILEYPLHSVGLIDPPKILADLVESLIGAIHSDSNCLDTTWQVVNNLLQPLITPEKLEVNPVTKLYELCQKKGLKIKFVDHWEKTGEVEVFVDGKFVGKGKSCGKKITAKNRAAHNAYEQVVQNLNVEVDQLCDETQS</sequence>
<dbReference type="GO" id="GO:0005634">
    <property type="term" value="C:nucleus"/>
    <property type="evidence" value="ECO:0007669"/>
    <property type="project" value="TreeGrafter"/>
</dbReference>
<dbReference type="OrthoDB" id="416741at2759"/>
<name>A0A9J5Z5U0_SOLCO</name>
<dbReference type="PANTHER" id="PTHR14950:SF75">
    <property type="entry name" value="RNASE III DOMAIN-CONTAINING PROTEIN"/>
    <property type="match status" value="1"/>
</dbReference>
<keyword evidence="2" id="KW-0694">RNA-binding</keyword>
<evidence type="ECO:0000313" key="4">
    <source>
        <dbReference type="EMBL" id="KAG5607263.1"/>
    </source>
</evidence>
<dbReference type="GO" id="GO:0005737">
    <property type="term" value="C:cytoplasm"/>
    <property type="evidence" value="ECO:0007669"/>
    <property type="project" value="TreeGrafter"/>
</dbReference>
<dbReference type="Gene3D" id="1.10.1520.10">
    <property type="entry name" value="Ribonuclease III domain"/>
    <property type="match status" value="1"/>
</dbReference>
<dbReference type="Gene3D" id="3.30.160.20">
    <property type="match status" value="1"/>
</dbReference>
<dbReference type="AlphaFoldDB" id="A0A9J5Z5U0"/>
<dbReference type="CDD" id="cd00593">
    <property type="entry name" value="RIBOc"/>
    <property type="match status" value="1"/>
</dbReference>
<dbReference type="PROSITE" id="PS50142">
    <property type="entry name" value="RNASE_3_2"/>
    <property type="match status" value="1"/>
</dbReference>
<gene>
    <name evidence="4" type="ORF">H5410_028755</name>
</gene>
<dbReference type="SUPFAM" id="SSF69065">
    <property type="entry name" value="RNase III domain-like"/>
    <property type="match status" value="1"/>
</dbReference>
<evidence type="ECO:0000256" key="2">
    <source>
        <dbReference type="ARBA" id="ARBA00022884"/>
    </source>
</evidence>
<dbReference type="Pfam" id="PF00035">
    <property type="entry name" value="dsrm"/>
    <property type="match status" value="1"/>
</dbReference>
<evidence type="ECO:0000313" key="5">
    <source>
        <dbReference type="Proteomes" id="UP000824120"/>
    </source>
</evidence>
<evidence type="ECO:0000256" key="1">
    <source>
        <dbReference type="ARBA" id="ARBA00022801"/>
    </source>
</evidence>
<dbReference type="GO" id="GO:0004525">
    <property type="term" value="F:ribonuclease III activity"/>
    <property type="evidence" value="ECO:0007669"/>
    <property type="project" value="InterPro"/>
</dbReference>
<dbReference type="EMBL" id="JACXVP010000005">
    <property type="protein sequence ID" value="KAG5607263.1"/>
    <property type="molecule type" value="Genomic_DNA"/>
</dbReference>
<dbReference type="Proteomes" id="UP000824120">
    <property type="component" value="Chromosome 5"/>
</dbReference>
<dbReference type="SMART" id="SM00358">
    <property type="entry name" value="DSRM"/>
    <property type="match status" value="1"/>
</dbReference>
<protein>
    <recommendedName>
        <fullName evidence="3">RNase III domain-containing protein</fullName>
    </recommendedName>
</protein>
<reference evidence="4 5" key="1">
    <citation type="submission" date="2020-09" db="EMBL/GenBank/DDBJ databases">
        <title>De no assembly of potato wild relative species, Solanum commersonii.</title>
        <authorList>
            <person name="Cho K."/>
        </authorList>
    </citation>
    <scope>NUCLEOTIDE SEQUENCE [LARGE SCALE GENOMIC DNA]</scope>
    <source>
        <strain evidence="4">LZ3.2</strain>
        <tissue evidence="4">Leaf</tissue>
    </source>
</reference>
<proteinExistence type="predicted"/>
<dbReference type="InterPro" id="IPR014720">
    <property type="entry name" value="dsRBD_dom"/>
</dbReference>
<dbReference type="SMART" id="SM00535">
    <property type="entry name" value="RIBOc"/>
    <property type="match status" value="1"/>
</dbReference>
<dbReference type="InterPro" id="IPR000999">
    <property type="entry name" value="RNase_III_dom"/>
</dbReference>
<dbReference type="SUPFAM" id="SSF54768">
    <property type="entry name" value="dsRNA-binding domain-like"/>
    <property type="match status" value="1"/>
</dbReference>
<accession>A0A9J5Z5U0</accession>
<feature type="domain" description="RNase III" evidence="3">
    <location>
        <begin position="1"/>
        <end position="96"/>
    </location>
</feature>
<dbReference type="PANTHER" id="PTHR14950">
    <property type="entry name" value="DICER-RELATED"/>
    <property type="match status" value="1"/>
</dbReference>
<dbReference type="GO" id="GO:0030422">
    <property type="term" value="P:siRNA processing"/>
    <property type="evidence" value="ECO:0007669"/>
    <property type="project" value="TreeGrafter"/>
</dbReference>
<dbReference type="InterPro" id="IPR036389">
    <property type="entry name" value="RNase_III_sf"/>
</dbReference>